<feature type="domain" description="Cyclin-like" evidence="5">
    <location>
        <begin position="95"/>
        <end position="179"/>
    </location>
</feature>
<dbReference type="GO" id="GO:0044772">
    <property type="term" value="P:mitotic cell cycle phase transition"/>
    <property type="evidence" value="ECO:0007669"/>
    <property type="project" value="InterPro"/>
</dbReference>
<dbReference type="CDD" id="cd20537">
    <property type="entry name" value="CYCLIN_CCNO-like_rpt2"/>
    <property type="match status" value="1"/>
</dbReference>
<dbReference type="SMART" id="SM01332">
    <property type="entry name" value="Cyclin_C"/>
    <property type="match status" value="1"/>
</dbReference>
<dbReference type="InterPro" id="IPR046965">
    <property type="entry name" value="Cyclin_A/B-like"/>
</dbReference>
<reference evidence="7" key="1">
    <citation type="submission" date="2021-09" db="EMBL/GenBank/DDBJ databases">
        <authorList>
            <consortium name="AG Swart"/>
            <person name="Singh M."/>
            <person name="Singh A."/>
            <person name="Seah K."/>
            <person name="Emmerich C."/>
        </authorList>
    </citation>
    <scope>NUCLEOTIDE SEQUENCE</scope>
    <source>
        <strain evidence="7">ATCC30299</strain>
    </source>
</reference>
<dbReference type="FunFam" id="1.10.472.10:FF:000001">
    <property type="entry name" value="G2/mitotic-specific cyclin"/>
    <property type="match status" value="1"/>
</dbReference>
<evidence type="ECO:0000256" key="3">
    <source>
        <dbReference type="ARBA" id="ARBA00023306"/>
    </source>
</evidence>
<dbReference type="AlphaFoldDB" id="A0AAU9JT61"/>
<dbReference type="InterPro" id="IPR048258">
    <property type="entry name" value="Cyclins_cyclin-box"/>
</dbReference>
<dbReference type="Proteomes" id="UP001162131">
    <property type="component" value="Unassembled WGS sequence"/>
</dbReference>
<evidence type="ECO:0008006" key="9">
    <source>
        <dbReference type="Google" id="ProtNLM"/>
    </source>
</evidence>
<dbReference type="Pfam" id="PF00134">
    <property type="entry name" value="Cyclin_N"/>
    <property type="match status" value="1"/>
</dbReference>
<dbReference type="EMBL" id="CAJZBQ010000052">
    <property type="protein sequence ID" value="CAG9330947.1"/>
    <property type="molecule type" value="Genomic_DNA"/>
</dbReference>
<evidence type="ECO:0000313" key="7">
    <source>
        <dbReference type="EMBL" id="CAG9330947.1"/>
    </source>
</evidence>
<keyword evidence="1" id="KW-0132">Cell division</keyword>
<dbReference type="InterPro" id="IPR036915">
    <property type="entry name" value="Cyclin-like_sf"/>
</dbReference>
<dbReference type="Gene3D" id="1.10.472.10">
    <property type="entry name" value="Cyclin-like"/>
    <property type="match status" value="2"/>
</dbReference>
<gene>
    <name evidence="7" type="ORF">BSTOLATCC_MIC52356</name>
</gene>
<dbReference type="InterPro" id="IPR004367">
    <property type="entry name" value="Cyclin_C-dom"/>
</dbReference>
<dbReference type="InterPro" id="IPR013763">
    <property type="entry name" value="Cyclin-like_dom"/>
</dbReference>
<dbReference type="Pfam" id="PF02984">
    <property type="entry name" value="Cyclin_C"/>
    <property type="match status" value="1"/>
</dbReference>
<proteinExistence type="inferred from homology"/>
<dbReference type="PROSITE" id="PS00292">
    <property type="entry name" value="CYCLINS"/>
    <property type="match status" value="1"/>
</dbReference>
<name>A0AAU9JT61_9CILI</name>
<feature type="domain" description="Cyclin-like" evidence="5">
    <location>
        <begin position="192"/>
        <end position="271"/>
    </location>
</feature>
<feature type="domain" description="Cyclin C-terminal" evidence="6">
    <location>
        <begin position="188"/>
        <end position="302"/>
    </location>
</feature>
<evidence type="ECO:0000259" key="5">
    <source>
        <dbReference type="SMART" id="SM00385"/>
    </source>
</evidence>
<dbReference type="GO" id="GO:0051301">
    <property type="term" value="P:cell division"/>
    <property type="evidence" value="ECO:0007669"/>
    <property type="project" value="UniProtKB-KW"/>
</dbReference>
<dbReference type="CDD" id="cd20507">
    <property type="entry name" value="CYCLIN_CCNB1-like_rpt1"/>
    <property type="match status" value="1"/>
</dbReference>
<comment type="similarity">
    <text evidence="4">Belongs to the cyclin family.</text>
</comment>
<keyword evidence="8" id="KW-1185">Reference proteome</keyword>
<accession>A0AAU9JT61</accession>
<sequence length="304" mass="35453">MNLQLPNTSLGKGPLKPISKTIDSCTSYRSFGTNITNLSQPKFFVEEKTPESSLNTYTNETYSCMHCIEPHLIPQYGYMKSQLDINEKMRAMLIDWLVEVHLKFKLFPETLYLTINLIDRFLEKEPVKRQKLQLVGITAMFIACKYEESCPPLVKDFAHITDRAYSAEEILLMERMILRVLDFRITLPSPFRFVEIYSQDFDLSSQNVHLIRYLIELSFIEYKMIRYQPSLLAASAIYLSRKILQRGMELSFDTSPYKEDSLKLCAKDMCILLQGARRFPLQAVRKKYLHVNYCSVADIDMSRV</sequence>
<evidence type="ECO:0000313" key="8">
    <source>
        <dbReference type="Proteomes" id="UP001162131"/>
    </source>
</evidence>
<comment type="caution">
    <text evidence="7">The sequence shown here is derived from an EMBL/GenBank/DDBJ whole genome shotgun (WGS) entry which is preliminary data.</text>
</comment>
<dbReference type="InterPro" id="IPR039361">
    <property type="entry name" value="Cyclin"/>
</dbReference>
<evidence type="ECO:0000259" key="6">
    <source>
        <dbReference type="SMART" id="SM01332"/>
    </source>
</evidence>
<protein>
    <recommendedName>
        <fullName evidence="9">Cyclin N-terminal domain-containing protein</fullName>
    </recommendedName>
</protein>
<evidence type="ECO:0000256" key="4">
    <source>
        <dbReference type="RuleBase" id="RU000383"/>
    </source>
</evidence>
<dbReference type="PIRSF" id="PIRSF001771">
    <property type="entry name" value="Cyclin_A_B_D_E"/>
    <property type="match status" value="1"/>
</dbReference>
<keyword evidence="2 4" id="KW-0195">Cyclin</keyword>
<dbReference type="GO" id="GO:0016538">
    <property type="term" value="F:cyclin-dependent protein serine/threonine kinase regulator activity"/>
    <property type="evidence" value="ECO:0007669"/>
    <property type="project" value="InterPro"/>
</dbReference>
<dbReference type="InterPro" id="IPR006671">
    <property type="entry name" value="Cyclin_N"/>
</dbReference>
<evidence type="ECO:0000256" key="2">
    <source>
        <dbReference type="ARBA" id="ARBA00023127"/>
    </source>
</evidence>
<dbReference type="SMART" id="SM00385">
    <property type="entry name" value="CYCLIN"/>
    <property type="match status" value="2"/>
</dbReference>
<organism evidence="7 8">
    <name type="scientific">Blepharisma stoltei</name>
    <dbReference type="NCBI Taxonomy" id="1481888"/>
    <lineage>
        <taxon>Eukaryota</taxon>
        <taxon>Sar</taxon>
        <taxon>Alveolata</taxon>
        <taxon>Ciliophora</taxon>
        <taxon>Postciliodesmatophora</taxon>
        <taxon>Heterotrichea</taxon>
        <taxon>Heterotrichida</taxon>
        <taxon>Blepharismidae</taxon>
        <taxon>Blepharisma</taxon>
    </lineage>
</organism>
<dbReference type="SUPFAM" id="SSF47954">
    <property type="entry name" value="Cyclin-like"/>
    <property type="match status" value="2"/>
</dbReference>
<dbReference type="PANTHER" id="PTHR10177">
    <property type="entry name" value="CYCLINS"/>
    <property type="match status" value="1"/>
</dbReference>
<evidence type="ECO:0000256" key="1">
    <source>
        <dbReference type="ARBA" id="ARBA00022618"/>
    </source>
</evidence>
<keyword evidence="3" id="KW-0131">Cell cycle</keyword>